<feature type="region of interest" description="Disordered" evidence="1">
    <location>
        <begin position="1067"/>
        <end position="1135"/>
    </location>
</feature>
<sequence>MSTSNRPRHTYGPNKENILPKIKSPQIKPTVRQRRRRQTTVTPFSADTDTENEEQRQQHEGIGEHGENGDDDGEIWNHAVRKKKLGEDKRRGVSGKFEVLRDVTGKFANKDLAGAGSGSVEEVKEDDEEEEETHGFREEEGDPDESPVSELEEEVQEVGEIMTHRVFGSDQELEKIGGVAKAVYSKPETQPTFEELEIYPTVIETDNESDYETYAEQVITGMEPAQSEGSFREDVYPESIDGDYSDAPSIFSSSSQGFDSYVASLPQPPRTDNAGLRALLHPSSYTDLRATHLNDISLYQRWHLRKSRLLAQNPHAIHLEPPPLKQVKYRRPNRKIPKSLAKPAGKLWRHLGLYDPESNAARKLLRWLRHEDELLLSQVSLVAPRMQFQHIQEVHEYAFQPLRLQLLEHLRQNYENSTWCLFFSEFVYANQRHQLGDNDTTVNGSCLFLMVSTEETENIKKVAEGMLKKLRFGDELAVFVRNGNPKLFGSYGLPGGRGEYDGEDEFERGVKGKKVDVKSSTPKSGVRIGWPGFLSRRLEAAATTTTPPITPQKVSSKSKGDNATKGKPYASPPAPHSSSSGIASWDPSLTPSPHSPVKHIRSIHWDKPVFWRDLDAFTYGLRWVTKLAIPSAEEGENSKYYERPNIGSSLGAKRDSGSGTLAGYMSNNKGEVYAMTCHHVLYLVDAESVWPMSSDSIVNRSACQPISPSATDLRNTTKSTAHQIDGLMHEAVCAYTKGNRSLAERLTKEGVEKISEHDKLTEQLGKGGASFGGIVASAWKIAGMKGGPYMMDQVVLKPRIDRIGTNTFTYTGRDNKGGRRYRLEARGWTHLPLGAEVLKVGRTTSLTKGTVIGLDADIRILVGEDKQQHPTVHRVQRFWEVKCGIITGGTGPWFSEPGDSGSWILANPSFEDMLKWDLRRTGGKAMADPIPAPVGGMLFGGADSVDGINLTFYNPTKVVRRFLVEMLGPKLGRELKPGFGREIIPTPLSTEWEEQDAWSRQSQFAADSWASFVDSGFWGYQTERYSDNHLFRTKKWWDVWDRKIKEAGCDPGLRVDKGNKYDTAAKPKGKVKIKMTAPTRNNTPVSEEEETKPRLEEGLETELEPPTKSPSKPKLKFAPTTPRRKGSAEGFSNTPISTLLKTRRVGLPYVSVEKSMKEMTPGIYTPRSSSNTKKPSPDKLSTSSESKSSHSVKHKVRRMVARVEAQDGNGSEDELGKALMDSWS</sequence>
<feature type="region of interest" description="Disordered" evidence="1">
    <location>
        <begin position="542"/>
        <end position="598"/>
    </location>
</feature>
<feature type="region of interest" description="Disordered" evidence="1">
    <location>
        <begin position="1"/>
        <end position="94"/>
    </location>
</feature>
<evidence type="ECO:0000256" key="1">
    <source>
        <dbReference type="SAM" id="MobiDB-lite"/>
    </source>
</evidence>
<protein>
    <submittedName>
        <fullName evidence="2">Uncharacterized protein</fullName>
    </submittedName>
</protein>
<feature type="region of interest" description="Disordered" evidence="1">
    <location>
        <begin position="1160"/>
        <end position="1224"/>
    </location>
</feature>
<feature type="compositionally biased region" description="Basic residues" evidence="1">
    <location>
        <begin position="1190"/>
        <end position="1200"/>
    </location>
</feature>
<feature type="compositionally biased region" description="Acidic residues" evidence="1">
    <location>
        <begin position="139"/>
        <end position="153"/>
    </location>
</feature>
<dbReference type="Proteomes" id="UP001373714">
    <property type="component" value="Unassembled WGS sequence"/>
</dbReference>
<name>A0AAV9UJS8_9PEZI</name>
<organism evidence="2 3">
    <name type="scientific">Orbilia blumenaviensis</name>
    <dbReference type="NCBI Taxonomy" id="1796055"/>
    <lineage>
        <taxon>Eukaryota</taxon>
        <taxon>Fungi</taxon>
        <taxon>Dikarya</taxon>
        <taxon>Ascomycota</taxon>
        <taxon>Pezizomycotina</taxon>
        <taxon>Orbiliomycetes</taxon>
        <taxon>Orbiliales</taxon>
        <taxon>Orbiliaceae</taxon>
        <taxon>Orbilia</taxon>
    </lineage>
</organism>
<gene>
    <name evidence="2" type="ORF">TWF730_010930</name>
</gene>
<evidence type="ECO:0000313" key="3">
    <source>
        <dbReference type="Proteomes" id="UP001373714"/>
    </source>
</evidence>
<comment type="caution">
    <text evidence="2">The sequence shown here is derived from an EMBL/GenBank/DDBJ whole genome shotgun (WGS) entry which is preliminary data.</text>
</comment>
<feature type="compositionally biased region" description="Basic and acidic residues" evidence="1">
    <location>
        <begin position="53"/>
        <end position="68"/>
    </location>
</feature>
<keyword evidence="3" id="KW-1185">Reference proteome</keyword>
<feature type="compositionally biased region" description="Acidic residues" evidence="1">
    <location>
        <begin position="123"/>
        <end position="132"/>
    </location>
</feature>
<proteinExistence type="predicted"/>
<reference evidence="2 3" key="1">
    <citation type="submission" date="2019-10" db="EMBL/GenBank/DDBJ databases">
        <authorList>
            <person name="Palmer J.M."/>
        </authorList>
    </citation>
    <scope>NUCLEOTIDE SEQUENCE [LARGE SCALE GENOMIC DNA]</scope>
    <source>
        <strain evidence="2 3">TWF730</strain>
    </source>
</reference>
<dbReference type="AlphaFoldDB" id="A0AAV9UJS8"/>
<evidence type="ECO:0000313" key="2">
    <source>
        <dbReference type="EMBL" id="KAK6343339.1"/>
    </source>
</evidence>
<dbReference type="EMBL" id="JAVHNS010000009">
    <property type="protein sequence ID" value="KAK6343339.1"/>
    <property type="molecule type" value="Genomic_DNA"/>
</dbReference>
<feature type="region of interest" description="Disordered" evidence="1">
    <location>
        <begin position="108"/>
        <end position="153"/>
    </location>
</feature>
<accession>A0AAV9UJS8</accession>